<dbReference type="EMBL" id="WBKA01000001">
    <property type="protein sequence ID" value="KAB1633494.1"/>
    <property type="molecule type" value="Genomic_DNA"/>
</dbReference>
<sequence length="305" mass="32445">MPTPPQPIGKSPNGANSYYAAGLGNTGFESIAGQPALLFHGQQGSGVSMRIDSITVTDPTGAPVPDYAFVTGDSESTEAGETVMFRSDKTLTKLASLQGGTGRGCDDTRTQTTGLLVTYTGPAGGTLHPVNGPFWPFMQYDVQKSGNILYYSYAPGYIDQEIRADTPNGAIFGFLVTKASATVKAPSDARGDDPKFTASVSSGSNSASVDAAPGETQSTDSRVFLSGSDLKYRVDVAGSSPAWYKYNWTCTRNDRADPTLTDGVGDGNEMTVPKTKISFGDRISCSADVQLRPVTFEMKDRYWRQ</sequence>
<gene>
    <name evidence="2" type="ORF">F8O02_00710</name>
</gene>
<dbReference type="AlphaFoldDB" id="A0A7C8FUQ0"/>
<dbReference type="RefSeq" id="WP_158035273.1">
    <property type="nucleotide sequence ID" value="NZ_BAAAZV010000010.1"/>
</dbReference>
<organism evidence="2 3">
    <name type="scientific">Pseudoclavibacter caeni</name>
    <dbReference type="NCBI Taxonomy" id="908846"/>
    <lineage>
        <taxon>Bacteria</taxon>
        <taxon>Bacillati</taxon>
        <taxon>Actinomycetota</taxon>
        <taxon>Actinomycetes</taxon>
        <taxon>Micrococcales</taxon>
        <taxon>Microbacteriaceae</taxon>
        <taxon>Pseudoclavibacter</taxon>
    </lineage>
</organism>
<name>A0A7C8FUQ0_9MICO</name>
<evidence type="ECO:0000256" key="1">
    <source>
        <dbReference type="SAM" id="MobiDB-lite"/>
    </source>
</evidence>
<keyword evidence="3" id="KW-1185">Reference proteome</keyword>
<feature type="compositionally biased region" description="Low complexity" evidence="1">
    <location>
        <begin position="198"/>
        <end position="212"/>
    </location>
</feature>
<accession>A0A7C8FUQ0</accession>
<protein>
    <submittedName>
        <fullName evidence="2">Uncharacterized protein</fullName>
    </submittedName>
</protein>
<evidence type="ECO:0000313" key="2">
    <source>
        <dbReference type="EMBL" id="KAB1633494.1"/>
    </source>
</evidence>
<reference evidence="2 3" key="1">
    <citation type="submission" date="2019-09" db="EMBL/GenBank/DDBJ databases">
        <title>Phylogeny of genus Pseudoclavibacter and closely related genus.</title>
        <authorList>
            <person name="Li Y."/>
        </authorList>
    </citation>
    <scope>NUCLEOTIDE SEQUENCE [LARGE SCALE GENOMIC DNA]</scope>
    <source>
        <strain evidence="2 3">JCM 16921</strain>
    </source>
</reference>
<dbReference type="OrthoDB" id="3584537at2"/>
<evidence type="ECO:0000313" key="3">
    <source>
        <dbReference type="Proteomes" id="UP000481339"/>
    </source>
</evidence>
<feature type="region of interest" description="Disordered" evidence="1">
    <location>
        <begin position="184"/>
        <end position="220"/>
    </location>
</feature>
<comment type="caution">
    <text evidence="2">The sequence shown here is derived from an EMBL/GenBank/DDBJ whole genome shotgun (WGS) entry which is preliminary data.</text>
</comment>
<proteinExistence type="predicted"/>
<dbReference type="Proteomes" id="UP000481339">
    <property type="component" value="Unassembled WGS sequence"/>
</dbReference>